<feature type="transmembrane region" description="Helical" evidence="1">
    <location>
        <begin position="21"/>
        <end position="40"/>
    </location>
</feature>
<dbReference type="Proteomes" id="UP000823960">
    <property type="component" value="Unassembled WGS sequence"/>
</dbReference>
<gene>
    <name evidence="2" type="ORF">IAD28_03250</name>
</gene>
<protein>
    <submittedName>
        <fullName evidence="2">ABC transporter permease</fullName>
    </submittedName>
</protein>
<feature type="transmembrane region" description="Helical" evidence="1">
    <location>
        <begin position="233"/>
        <end position="255"/>
    </location>
</feature>
<keyword evidence="1" id="KW-1133">Transmembrane helix</keyword>
<accession>A0A9D1NQ32</accession>
<feature type="transmembrane region" description="Helical" evidence="1">
    <location>
        <begin position="113"/>
        <end position="130"/>
    </location>
</feature>
<dbReference type="PANTHER" id="PTHR36832">
    <property type="entry name" value="SLR1174 PROTEIN-RELATED"/>
    <property type="match status" value="1"/>
</dbReference>
<proteinExistence type="predicted"/>
<organism evidence="2 3">
    <name type="scientific">Candidatus Faeciplasma avium</name>
    <dbReference type="NCBI Taxonomy" id="2840798"/>
    <lineage>
        <taxon>Bacteria</taxon>
        <taxon>Bacillati</taxon>
        <taxon>Bacillota</taxon>
        <taxon>Clostridia</taxon>
        <taxon>Eubacteriales</taxon>
        <taxon>Oscillospiraceae</taxon>
        <taxon>Oscillospiraceae incertae sedis</taxon>
        <taxon>Candidatus Faeciplasma</taxon>
    </lineage>
</organism>
<keyword evidence="1" id="KW-0812">Transmembrane</keyword>
<evidence type="ECO:0000256" key="1">
    <source>
        <dbReference type="SAM" id="Phobius"/>
    </source>
</evidence>
<feature type="transmembrane region" description="Helical" evidence="1">
    <location>
        <begin position="179"/>
        <end position="200"/>
    </location>
</feature>
<dbReference type="EMBL" id="DVOL01000044">
    <property type="protein sequence ID" value="HIV10697.1"/>
    <property type="molecule type" value="Genomic_DNA"/>
</dbReference>
<evidence type="ECO:0000313" key="2">
    <source>
        <dbReference type="EMBL" id="HIV10697.1"/>
    </source>
</evidence>
<sequence length="267" mass="29359">MKKYLSFFKIRFIAGLSYRSAAWAGVFTQFGWGFMTVLMFKAFYESSPESFPILFSSLSSYIWLQQALLAMFMFWFFDGEIFDSITSGGIAYELCRPCGLYAMWFVKNMAARLSNAALRSVPILLVAVFLPKPYGISPPDGILSAVLFLISLILGFLVLIALSMLIYISAIYTLSSAGVRILATSAVEFLSGAIIPIPFFPDGLRAVIELTPFAAMQSTPFLIYSGHIDGDKAVFLIGVQLVWLAALGLFGVFAMSRALKRVTVQGG</sequence>
<reference evidence="2" key="1">
    <citation type="submission" date="2020-10" db="EMBL/GenBank/DDBJ databases">
        <authorList>
            <person name="Gilroy R."/>
        </authorList>
    </citation>
    <scope>NUCLEOTIDE SEQUENCE</scope>
    <source>
        <strain evidence="2">1370</strain>
    </source>
</reference>
<comment type="caution">
    <text evidence="2">The sequence shown here is derived from an EMBL/GenBank/DDBJ whole genome shotgun (WGS) entry which is preliminary data.</text>
</comment>
<feature type="transmembrane region" description="Helical" evidence="1">
    <location>
        <begin position="60"/>
        <end position="77"/>
    </location>
</feature>
<feature type="transmembrane region" description="Helical" evidence="1">
    <location>
        <begin position="142"/>
        <end position="167"/>
    </location>
</feature>
<keyword evidence="1" id="KW-0472">Membrane</keyword>
<name>A0A9D1NQ32_9FIRM</name>
<dbReference type="AlphaFoldDB" id="A0A9D1NQ32"/>
<evidence type="ECO:0000313" key="3">
    <source>
        <dbReference type="Proteomes" id="UP000823960"/>
    </source>
</evidence>
<dbReference type="PANTHER" id="PTHR36832:SF2">
    <property type="entry name" value="INTEGRAL MEMBRANE PROTEIN"/>
    <property type="match status" value="1"/>
</dbReference>
<reference evidence="2" key="2">
    <citation type="journal article" date="2021" name="PeerJ">
        <title>Extensive microbial diversity within the chicken gut microbiome revealed by metagenomics and culture.</title>
        <authorList>
            <person name="Gilroy R."/>
            <person name="Ravi A."/>
            <person name="Getino M."/>
            <person name="Pursley I."/>
            <person name="Horton D.L."/>
            <person name="Alikhan N.F."/>
            <person name="Baker D."/>
            <person name="Gharbi K."/>
            <person name="Hall N."/>
            <person name="Watson M."/>
            <person name="Adriaenssens E.M."/>
            <person name="Foster-Nyarko E."/>
            <person name="Jarju S."/>
            <person name="Secka A."/>
            <person name="Antonio M."/>
            <person name="Oren A."/>
            <person name="Chaudhuri R.R."/>
            <person name="La Ragione R."/>
            <person name="Hildebrand F."/>
            <person name="Pallen M.J."/>
        </authorList>
    </citation>
    <scope>NUCLEOTIDE SEQUENCE</scope>
    <source>
        <strain evidence="2">1370</strain>
    </source>
</reference>